<dbReference type="SUPFAM" id="SSF51735">
    <property type="entry name" value="NAD(P)-binding Rossmann-fold domains"/>
    <property type="match status" value="1"/>
</dbReference>
<evidence type="ECO:0000259" key="2">
    <source>
        <dbReference type="Pfam" id="PF22725"/>
    </source>
</evidence>
<accession>A0A932MN62</accession>
<dbReference type="GO" id="GO:0000166">
    <property type="term" value="F:nucleotide binding"/>
    <property type="evidence" value="ECO:0007669"/>
    <property type="project" value="InterPro"/>
</dbReference>
<dbReference type="Gene3D" id="3.40.50.720">
    <property type="entry name" value="NAD(P)-binding Rossmann-like Domain"/>
    <property type="match status" value="1"/>
</dbReference>
<dbReference type="Pfam" id="PF01408">
    <property type="entry name" value="GFO_IDH_MocA"/>
    <property type="match status" value="1"/>
</dbReference>
<gene>
    <name evidence="3" type="ORF">HYZ11_07525</name>
</gene>
<dbReference type="EMBL" id="JACPUR010000017">
    <property type="protein sequence ID" value="MBI3127438.1"/>
    <property type="molecule type" value="Genomic_DNA"/>
</dbReference>
<organism evidence="3 4">
    <name type="scientific">Tectimicrobiota bacterium</name>
    <dbReference type="NCBI Taxonomy" id="2528274"/>
    <lineage>
        <taxon>Bacteria</taxon>
        <taxon>Pseudomonadati</taxon>
        <taxon>Nitrospinota/Tectimicrobiota group</taxon>
        <taxon>Candidatus Tectimicrobiota</taxon>
    </lineage>
</organism>
<dbReference type="SUPFAM" id="SSF55347">
    <property type="entry name" value="Glyceraldehyde-3-phosphate dehydrogenase-like, C-terminal domain"/>
    <property type="match status" value="1"/>
</dbReference>
<dbReference type="AlphaFoldDB" id="A0A932MN62"/>
<dbReference type="PANTHER" id="PTHR43377:SF1">
    <property type="entry name" value="BILIVERDIN REDUCTASE A"/>
    <property type="match status" value="1"/>
</dbReference>
<comment type="caution">
    <text evidence="3">The sequence shown here is derived from an EMBL/GenBank/DDBJ whole genome shotgun (WGS) entry which is preliminary data.</text>
</comment>
<dbReference type="InterPro" id="IPR051450">
    <property type="entry name" value="Gfo/Idh/MocA_Oxidoreductases"/>
</dbReference>
<dbReference type="InterPro" id="IPR000683">
    <property type="entry name" value="Gfo/Idh/MocA-like_OxRdtase_N"/>
</dbReference>
<feature type="domain" description="Gfo/Idh/MocA-like oxidoreductase N-terminal" evidence="1">
    <location>
        <begin position="4"/>
        <end position="123"/>
    </location>
</feature>
<evidence type="ECO:0000313" key="3">
    <source>
        <dbReference type="EMBL" id="MBI3127438.1"/>
    </source>
</evidence>
<name>A0A932MN62_UNCTE</name>
<dbReference type="Pfam" id="PF22725">
    <property type="entry name" value="GFO_IDH_MocA_C3"/>
    <property type="match status" value="1"/>
</dbReference>
<evidence type="ECO:0000313" key="4">
    <source>
        <dbReference type="Proteomes" id="UP000782312"/>
    </source>
</evidence>
<dbReference type="InterPro" id="IPR036291">
    <property type="entry name" value="NAD(P)-bd_dom_sf"/>
</dbReference>
<reference evidence="3" key="1">
    <citation type="submission" date="2020-07" db="EMBL/GenBank/DDBJ databases">
        <title>Huge and variable diversity of episymbiotic CPR bacteria and DPANN archaea in groundwater ecosystems.</title>
        <authorList>
            <person name="He C.Y."/>
            <person name="Keren R."/>
            <person name="Whittaker M."/>
            <person name="Farag I.F."/>
            <person name="Doudna J."/>
            <person name="Cate J.H.D."/>
            <person name="Banfield J.F."/>
        </authorList>
    </citation>
    <scope>NUCLEOTIDE SEQUENCE</scope>
    <source>
        <strain evidence="3">NC_groundwater_763_Ag_S-0.2um_68_21</strain>
    </source>
</reference>
<dbReference type="InterPro" id="IPR055170">
    <property type="entry name" value="GFO_IDH_MocA-like_dom"/>
</dbReference>
<evidence type="ECO:0000259" key="1">
    <source>
        <dbReference type="Pfam" id="PF01408"/>
    </source>
</evidence>
<dbReference type="PANTHER" id="PTHR43377">
    <property type="entry name" value="BILIVERDIN REDUCTASE A"/>
    <property type="match status" value="1"/>
</dbReference>
<proteinExistence type="predicted"/>
<protein>
    <submittedName>
        <fullName evidence="3">Gfo/Idh/MocA family oxidoreductase</fullName>
    </submittedName>
</protein>
<dbReference type="Gene3D" id="3.30.360.10">
    <property type="entry name" value="Dihydrodipicolinate Reductase, domain 2"/>
    <property type="match status" value="1"/>
</dbReference>
<dbReference type="Proteomes" id="UP000782312">
    <property type="component" value="Unassembled WGS sequence"/>
</dbReference>
<sequence length="357" mass="39052">MKRIGVGIVGAGRIGRLRAYLAANSPEVRFLALADQDPARAALIAKETGAQFHSGDSEAVLSHPEVDAVIVSTPEFAHADPVCRALELGKPVLCEKPIALSLADADRILEARRRRRGTLFIGYTQRLRRRFLNAKEQIRQGRLGRLQTARATLYNIRSNGAEIYKRAPHAGPVTDTLTYMVDIALWYFEGRTPARVYAQGGSQIFPHHPMGCGDWAWALLSFKEGGTVSLGCSWILPDNWPAHITSIDLEVLGSEGAIAIDDSHRSGILATSKGVPSPYVPGGSSNVVFLESMMAGDWLVGDFWGPMRDETRLFLEHVTRGRAVPLTTPEEARATLEVTLAIERSAKENRPIELPLG</sequence>
<feature type="domain" description="GFO/IDH/MocA-like oxidoreductase" evidence="2">
    <location>
        <begin position="131"/>
        <end position="258"/>
    </location>
</feature>